<evidence type="ECO:0000313" key="5">
    <source>
        <dbReference type="EMBL" id="KAH6838007.1"/>
    </source>
</evidence>
<sequence length="312" mass="33283">MAEASVTASNRYALVTGGNKGIGFEICRQLASKGVMVILTSRNEKRGSEAAERLKELGLSDYVAFHQLDVVDVASIAAAAQFVKTKYGSLHILVNNAGAAGIGLEGDASIIQELVQGDAASVFADGQPEAVQLKASGTFIQTYKGAEECVETNYYGAKRVTEAFIPLLQLSASPRIVNVSSILGSLRLLQHEGAKSVLSDEASLIEERIDEVVKEFLKNFQEGRLEENEWPSHVAAYKVSKAALTAYTRVIAKKHASFCINSLCPGFARTDITCNLGPLSAAEAAENVVRLALLPDGGPSGAFFYNKDAYSS</sequence>
<dbReference type="AlphaFoldDB" id="A0AAD4JQ83"/>
<evidence type="ECO:0000256" key="3">
    <source>
        <dbReference type="ARBA" id="ARBA00023002"/>
    </source>
</evidence>
<dbReference type="PRINTS" id="PR00080">
    <property type="entry name" value="SDRFAMILY"/>
</dbReference>
<evidence type="ECO:0000313" key="6">
    <source>
        <dbReference type="Proteomes" id="UP001190926"/>
    </source>
</evidence>
<name>A0AAD4JQ83_PERFH</name>
<gene>
    <name evidence="5" type="ORF">C2S53_000368</name>
</gene>
<dbReference type="PANTHER" id="PTHR43490">
    <property type="entry name" value="(+)-NEOMENTHOL DEHYDROGENASE"/>
    <property type="match status" value="1"/>
</dbReference>
<keyword evidence="3" id="KW-0560">Oxidoreductase</keyword>
<dbReference type="GO" id="GO:0016020">
    <property type="term" value="C:membrane"/>
    <property type="evidence" value="ECO:0007669"/>
    <property type="project" value="TreeGrafter"/>
</dbReference>
<dbReference type="Gene3D" id="3.40.50.720">
    <property type="entry name" value="NAD(P)-binding Rossmann-like Domain"/>
    <property type="match status" value="1"/>
</dbReference>
<comment type="similarity">
    <text evidence="1 4">Belongs to the short-chain dehydrogenases/reductases (SDR) family.</text>
</comment>
<dbReference type="GO" id="GO:0016491">
    <property type="term" value="F:oxidoreductase activity"/>
    <property type="evidence" value="ECO:0007669"/>
    <property type="project" value="UniProtKB-KW"/>
</dbReference>
<comment type="caution">
    <text evidence="5">The sequence shown here is derived from an EMBL/GenBank/DDBJ whole genome shotgun (WGS) entry which is preliminary data.</text>
</comment>
<keyword evidence="6" id="KW-1185">Reference proteome</keyword>
<accession>A0AAD4JQ83</accession>
<evidence type="ECO:0000256" key="4">
    <source>
        <dbReference type="RuleBase" id="RU000363"/>
    </source>
</evidence>
<dbReference type="PRINTS" id="PR00081">
    <property type="entry name" value="GDHRDH"/>
</dbReference>
<dbReference type="EMBL" id="SDAM02000003">
    <property type="protein sequence ID" value="KAH6838007.1"/>
    <property type="molecule type" value="Genomic_DNA"/>
</dbReference>
<dbReference type="Pfam" id="PF00106">
    <property type="entry name" value="adh_short"/>
    <property type="match status" value="1"/>
</dbReference>
<protein>
    <submittedName>
        <fullName evidence="5">Rossmann-fold superfamily protein</fullName>
    </submittedName>
</protein>
<keyword evidence="2" id="KW-0521">NADP</keyword>
<evidence type="ECO:0000256" key="1">
    <source>
        <dbReference type="ARBA" id="ARBA00006484"/>
    </source>
</evidence>
<reference evidence="5 6" key="1">
    <citation type="journal article" date="2021" name="Nat. Commun.">
        <title>Incipient diploidization of the medicinal plant Perilla within 10,000 years.</title>
        <authorList>
            <person name="Zhang Y."/>
            <person name="Shen Q."/>
            <person name="Leng L."/>
            <person name="Zhang D."/>
            <person name="Chen S."/>
            <person name="Shi Y."/>
            <person name="Ning Z."/>
            <person name="Chen S."/>
        </authorList>
    </citation>
    <scope>NUCLEOTIDE SEQUENCE [LARGE SCALE GENOMIC DNA]</scope>
    <source>
        <strain evidence="6">cv. PC099</strain>
    </source>
</reference>
<evidence type="ECO:0000256" key="2">
    <source>
        <dbReference type="ARBA" id="ARBA00022857"/>
    </source>
</evidence>
<dbReference type="InterPro" id="IPR036291">
    <property type="entry name" value="NAD(P)-bd_dom_sf"/>
</dbReference>
<proteinExistence type="inferred from homology"/>
<dbReference type="PANTHER" id="PTHR43490:SF98">
    <property type="entry name" value="OS02G0640600 PROTEIN"/>
    <property type="match status" value="1"/>
</dbReference>
<dbReference type="SUPFAM" id="SSF51735">
    <property type="entry name" value="NAD(P)-binding Rossmann-fold domains"/>
    <property type="match status" value="1"/>
</dbReference>
<dbReference type="InterPro" id="IPR002347">
    <property type="entry name" value="SDR_fam"/>
</dbReference>
<dbReference type="Proteomes" id="UP001190926">
    <property type="component" value="Unassembled WGS sequence"/>
</dbReference>
<organism evidence="5 6">
    <name type="scientific">Perilla frutescens var. hirtella</name>
    <name type="common">Perilla citriodora</name>
    <name type="synonym">Perilla setoyensis</name>
    <dbReference type="NCBI Taxonomy" id="608512"/>
    <lineage>
        <taxon>Eukaryota</taxon>
        <taxon>Viridiplantae</taxon>
        <taxon>Streptophyta</taxon>
        <taxon>Embryophyta</taxon>
        <taxon>Tracheophyta</taxon>
        <taxon>Spermatophyta</taxon>
        <taxon>Magnoliopsida</taxon>
        <taxon>eudicotyledons</taxon>
        <taxon>Gunneridae</taxon>
        <taxon>Pentapetalae</taxon>
        <taxon>asterids</taxon>
        <taxon>lamiids</taxon>
        <taxon>Lamiales</taxon>
        <taxon>Lamiaceae</taxon>
        <taxon>Nepetoideae</taxon>
        <taxon>Elsholtzieae</taxon>
        <taxon>Perilla</taxon>
    </lineage>
</organism>